<dbReference type="EMBL" id="PSQJ01000004">
    <property type="protein sequence ID" value="PTL86402.1"/>
    <property type="molecule type" value="Genomic_DNA"/>
</dbReference>
<dbReference type="Proteomes" id="UP000240811">
    <property type="component" value="Unassembled WGS sequence"/>
</dbReference>
<organism evidence="1 2">
    <name type="scientific">Candidatus Liberibacter europaeus</name>
    <dbReference type="NCBI Taxonomy" id="744859"/>
    <lineage>
        <taxon>Bacteria</taxon>
        <taxon>Pseudomonadati</taxon>
        <taxon>Pseudomonadota</taxon>
        <taxon>Alphaproteobacteria</taxon>
        <taxon>Hyphomicrobiales</taxon>
        <taxon>Rhizobiaceae</taxon>
        <taxon>Liberibacter</taxon>
    </lineage>
</organism>
<accession>A0A2T4VX93</accession>
<name>A0A2T4VX93_9HYPH</name>
<gene>
    <name evidence="1" type="ORF">C4617_04185</name>
</gene>
<proteinExistence type="predicted"/>
<evidence type="ECO:0000313" key="2">
    <source>
        <dbReference type="Proteomes" id="UP000240811"/>
    </source>
</evidence>
<protein>
    <submittedName>
        <fullName evidence="1">Uncharacterized protein</fullName>
    </submittedName>
</protein>
<comment type="caution">
    <text evidence="1">The sequence shown here is derived from an EMBL/GenBank/DDBJ whole genome shotgun (WGS) entry which is preliminary data.</text>
</comment>
<dbReference type="AlphaFoldDB" id="A0A2T4VX93"/>
<sequence length="68" mass="8010">MKDFANDHLSELEQYGEIVEKIKHVSNADEIATLRMNNMNISNTFKNKYSENYRVIDELNLKSIVYVK</sequence>
<reference evidence="2" key="1">
    <citation type="submission" date="2018-02" db="EMBL/GenBank/DDBJ databases">
        <title>Genome sequence of Candidatus Liberibacter europaeus.</title>
        <authorList>
            <person name="Frampton R.A."/>
            <person name="Thompson S.M."/>
            <person name="David C."/>
            <person name="Addison S.M."/>
            <person name="Smith G.R."/>
        </authorList>
    </citation>
    <scope>NUCLEOTIDE SEQUENCE [LARGE SCALE GENOMIC DNA]</scope>
</reference>
<evidence type="ECO:0000313" key="1">
    <source>
        <dbReference type="EMBL" id="PTL86402.1"/>
    </source>
</evidence>